<reference evidence="1 2" key="1">
    <citation type="submission" date="2020-03" db="EMBL/GenBank/DDBJ databases">
        <title>Sequencing the genomes of 1000 actinobacteria strains.</title>
        <authorList>
            <person name="Klenk H.-P."/>
        </authorList>
    </citation>
    <scope>NUCLEOTIDE SEQUENCE [LARGE SCALE GENOMIC DNA]</scope>
    <source>
        <strain evidence="1 2">DSM 44556</strain>
    </source>
</reference>
<dbReference type="AlphaFoldDB" id="A0A7X5R4G6"/>
<dbReference type="Pfam" id="PF14085">
    <property type="entry name" value="DUF4265"/>
    <property type="match status" value="1"/>
</dbReference>
<keyword evidence="2" id="KW-1185">Reference proteome</keyword>
<organism evidence="1 2">
    <name type="scientific">Mycolicibacterium fluoranthenivorans</name>
    <dbReference type="NCBI Taxonomy" id="258505"/>
    <lineage>
        <taxon>Bacteria</taxon>
        <taxon>Bacillati</taxon>
        <taxon>Actinomycetota</taxon>
        <taxon>Actinomycetes</taxon>
        <taxon>Mycobacteriales</taxon>
        <taxon>Mycobacteriaceae</taxon>
        <taxon>Mycolicibacterium</taxon>
    </lineage>
</organism>
<evidence type="ECO:0000313" key="2">
    <source>
        <dbReference type="Proteomes" id="UP000547444"/>
    </source>
</evidence>
<sequence length="176" mass="19288">MAHERIDILTEVAVAATPPHGALSMLFKVDTDDDHSWPPADWEALWVRPESDGQAYRILSIPLLVFGIAVDDLVLGTSGPEGNVVFDRKVESGGHSTIRIFIDHQAEEDILSFRIAAIIDEVEAAGCVVRRTGWDLIVAVDIPTLDAYEHVYDDCLIPRGEAGELTVESACMTFDT</sequence>
<comment type="caution">
    <text evidence="1">The sequence shown here is derived from an EMBL/GenBank/DDBJ whole genome shotgun (WGS) entry which is preliminary data.</text>
</comment>
<protein>
    <recommendedName>
        <fullName evidence="3">DUF4265 domain-containing protein</fullName>
    </recommendedName>
</protein>
<dbReference type="InterPro" id="IPR025361">
    <property type="entry name" value="DUF4265"/>
</dbReference>
<evidence type="ECO:0008006" key="3">
    <source>
        <dbReference type="Google" id="ProtNLM"/>
    </source>
</evidence>
<accession>A0A7X5R4G6</accession>
<name>A0A7X5R4G6_9MYCO</name>
<evidence type="ECO:0000313" key="1">
    <source>
        <dbReference type="EMBL" id="NIH93177.1"/>
    </source>
</evidence>
<gene>
    <name evidence="1" type="ORF">FHU31_000133</name>
</gene>
<dbReference type="EMBL" id="JAANOW010000001">
    <property type="protein sequence ID" value="NIH93177.1"/>
    <property type="molecule type" value="Genomic_DNA"/>
</dbReference>
<proteinExistence type="predicted"/>
<dbReference type="Proteomes" id="UP000547444">
    <property type="component" value="Unassembled WGS sequence"/>
</dbReference>